<sequence>MNNHLVNETLETITEYLPKLIQANQHLIEDFREDREFDALQLLNGFIEGVEWVLTASQMINNHENVFTPVSSTFNQHLNAINEGLAQGDFLVVADILEYEIDPILAEIFNESKRDSE</sequence>
<organism evidence="2 3">
    <name type="scientific">Paenibacillus qinlingensis</name>
    <dbReference type="NCBI Taxonomy" id="1837343"/>
    <lineage>
        <taxon>Bacteria</taxon>
        <taxon>Bacillati</taxon>
        <taxon>Bacillota</taxon>
        <taxon>Bacilli</taxon>
        <taxon>Bacillales</taxon>
        <taxon>Paenibacillaceae</taxon>
        <taxon>Paenibacillus</taxon>
    </lineage>
</organism>
<accession>A0ABU1P1H7</accession>
<dbReference type="RefSeq" id="WP_310501065.1">
    <property type="nucleotide sequence ID" value="NZ_JAVDSB010000011.1"/>
</dbReference>
<dbReference type="EMBL" id="JAVDSB010000011">
    <property type="protein sequence ID" value="MDR6553602.1"/>
    <property type="molecule type" value="Genomic_DNA"/>
</dbReference>
<keyword evidence="3" id="KW-1185">Reference proteome</keyword>
<feature type="domain" description="DUF8042" evidence="1">
    <location>
        <begin position="8"/>
        <end position="104"/>
    </location>
</feature>
<comment type="caution">
    <text evidence="2">The sequence shown here is derived from an EMBL/GenBank/DDBJ whole genome shotgun (WGS) entry which is preliminary data.</text>
</comment>
<evidence type="ECO:0000313" key="2">
    <source>
        <dbReference type="EMBL" id="MDR6553602.1"/>
    </source>
</evidence>
<name>A0ABU1P1H7_9BACL</name>
<dbReference type="InterPro" id="IPR058355">
    <property type="entry name" value="DUF8042"/>
</dbReference>
<protein>
    <recommendedName>
        <fullName evidence="1">DUF8042 domain-containing protein</fullName>
    </recommendedName>
</protein>
<gene>
    <name evidence="2" type="ORF">J2736_004809</name>
</gene>
<evidence type="ECO:0000259" key="1">
    <source>
        <dbReference type="Pfam" id="PF26154"/>
    </source>
</evidence>
<proteinExistence type="predicted"/>
<evidence type="ECO:0000313" key="3">
    <source>
        <dbReference type="Proteomes" id="UP001267290"/>
    </source>
</evidence>
<dbReference type="Proteomes" id="UP001267290">
    <property type="component" value="Unassembled WGS sequence"/>
</dbReference>
<reference evidence="2 3" key="1">
    <citation type="submission" date="2023-07" db="EMBL/GenBank/DDBJ databases">
        <title>Sorghum-associated microbial communities from plants grown in Nebraska, USA.</title>
        <authorList>
            <person name="Schachtman D."/>
        </authorList>
    </citation>
    <scope>NUCLEOTIDE SEQUENCE [LARGE SCALE GENOMIC DNA]</scope>
    <source>
        <strain evidence="2 3">CC258</strain>
    </source>
</reference>
<dbReference type="Pfam" id="PF26154">
    <property type="entry name" value="DUF8042"/>
    <property type="match status" value="1"/>
</dbReference>